<dbReference type="AlphaFoldDB" id="A0A3E0E8W4"/>
<dbReference type="Proteomes" id="UP000256405">
    <property type="component" value="Unassembled WGS sequence"/>
</dbReference>
<comment type="caution">
    <text evidence="2">The sequence shown here is derived from an EMBL/GenBank/DDBJ whole genome shotgun (WGS) entry which is preliminary data.</text>
</comment>
<feature type="domain" description="CoA-binding" evidence="1">
    <location>
        <begin position="6"/>
        <end position="118"/>
    </location>
</feature>
<dbReference type="RefSeq" id="WP_086542058.1">
    <property type="nucleotide sequence ID" value="NZ_MSSW01000040.1"/>
</dbReference>
<keyword evidence="3" id="KW-1185">Reference proteome</keyword>
<dbReference type="OrthoDB" id="708726at2"/>
<evidence type="ECO:0000313" key="3">
    <source>
        <dbReference type="Proteomes" id="UP000256405"/>
    </source>
</evidence>
<accession>A0A3E0E8W4</accession>
<dbReference type="Pfam" id="PF13380">
    <property type="entry name" value="CoA_binding_2"/>
    <property type="match status" value="1"/>
</dbReference>
<organism evidence="2 3">
    <name type="scientific">Algoriphagus antarcticus</name>
    <dbReference type="NCBI Taxonomy" id="238540"/>
    <lineage>
        <taxon>Bacteria</taxon>
        <taxon>Pseudomonadati</taxon>
        <taxon>Bacteroidota</taxon>
        <taxon>Cytophagia</taxon>
        <taxon>Cytophagales</taxon>
        <taxon>Cyclobacteriaceae</taxon>
        <taxon>Algoriphagus</taxon>
    </lineage>
</organism>
<reference evidence="2 3" key="1">
    <citation type="submission" date="2018-08" db="EMBL/GenBank/DDBJ databases">
        <title>Genomic Encyclopedia of Archaeal and Bacterial Type Strains, Phase II (KMG-II): from individual species to whole genera.</title>
        <authorList>
            <person name="Goeker M."/>
        </authorList>
    </citation>
    <scope>NUCLEOTIDE SEQUENCE [LARGE SCALE GENOMIC DNA]</scope>
    <source>
        <strain evidence="2 3">DSM 15986</strain>
    </source>
</reference>
<dbReference type="SUPFAM" id="SSF51735">
    <property type="entry name" value="NAD(P)-binding Rossmann-fold domains"/>
    <property type="match status" value="1"/>
</dbReference>
<sequence length="123" mass="13463">MSDKLTLIVGATTNPSRFAYFAASRLAGAGIPFIPIGIKSGEIFGEKIIDLRSKPELKNIHTITLYIGPANQEEWIDYLVSLNPSRIIFNPGTENSIFFQKAKAKGIEVLEACTLVMLSAGQY</sequence>
<dbReference type="InterPro" id="IPR036291">
    <property type="entry name" value="NAD(P)-bd_dom_sf"/>
</dbReference>
<dbReference type="EMBL" id="QUNF01000001">
    <property type="protein sequence ID" value="REG94685.1"/>
    <property type="molecule type" value="Genomic_DNA"/>
</dbReference>
<protein>
    <recommendedName>
        <fullName evidence="1">CoA-binding domain-containing protein</fullName>
    </recommendedName>
</protein>
<evidence type="ECO:0000259" key="1">
    <source>
        <dbReference type="Pfam" id="PF13380"/>
    </source>
</evidence>
<gene>
    <name evidence="2" type="ORF">C8N25_101521</name>
</gene>
<dbReference type="InterPro" id="IPR003781">
    <property type="entry name" value="CoA-bd"/>
</dbReference>
<proteinExistence type="predicted"/>
<evidence type="ECO:0000313" key="2">
    <source>
        <dbReference type="EMBL" id="REG94685.1"/>
    </source>
</evidence>
<dbReference type="Gene3D" id="3.40.50.720">
    <property type="entry name" value="NAD(P)-binding Rossmann-like Domain"/>
    <property type="match status" value="1"/>
</dbReference>
<name>A0A3E0E8W4_9BACT</name>